<dbReference type="VEuPathDB" id="TriTrypDB:LtaPh_3218100"/>
<feature type="region of interest" description="Disordered" evidence="1">
    <location>
        <begin position="168"/>
        <end position="205"/>
    </location>
</feature>
<feature type="region of interest" description="Disordered" evidence="1">
    <location>
        <begin position="308"/>
        <end position="357"/>
    </location>
</feature>
<sequence length="845" mass="91310">MRAATAAILLKPSSSRQAMQSLSTYRETIVFLSGATLLLGTVLVLQKATTPSRHRRRANLSASRAGTVTRSASHGAAGARSRSSSRPRLGHTSHGHSSAAPTSATAIDRSHAAKSREVSQAHSHRHHTHPRNGGVAVVTADSRIESAGATAAPKLTLEAITQHKKTLGTANALQDPRGSDLAGTHASRRGVSSSGYRANGGSGAGEDAAYYRSASNAATVGSQAPCPTPVTAVGTEVVPPVTTNVVEVMTPRLASAPQQDAECPRACVEGSGICPKVVADRHAAPQSTTITSRMVSVTPEAAAPAPVKAQLSSPQIHASTTQTNPRWFHEDRGTQRETSTTQAPMQPTASATPERWISPAMISPIMPAGENVSDSMLINCADLGWTPSRDGAPSIRVAHTDRLSCEQTQPPMRNRAESVVIPRYFLQQLERQVRLLVQDVAQEELNEQAWMCLYTYLSELPLAVRTSLTLRDRCGAATIAQLLDKITRNSLTEGNLVEETVAMPNKAAKQDPISSLRREVLHLLQHSTTMEPEFHFEWKGSTVTYAKGPLRAASKEARKSAVAGKGEVDNFAHVRIPSSSLSSTSVALTDDEEEESLMDDGETMCTSRLLCFIAAHIEKYSDLRLRAVASQCPEPGMEERRTPSDATGPAQREAYALATPRTSRWSDADAVLQQQFRDQQEQLSLLLASFVRLRHTPLFQALRHTSQHALFACDFIELTSEAERLLERASPSSVATLLQEIPMTEKRVVNEVMDARGTSDGTNTSVELGSTPGTGPTARTSVKVRTPMKPSIRYPIQRILSNMPSPSGLSSRRSTQNPDMYKQLYSPAERIREEEHERVVSSATV</sequence>
<feature type="compositionally biased region" description="Polar residues" evidence="1">
    <location>
        <begin position="799"/>
        <end position="818"/>
    </location>
</feature>
<gene>
    <name evidence="2" type="ORF">LtaPh_3218100</name>
</gene>
<feature type="region of interest" description="Disordered" evidence="1">
    <location>
        <begin position="48"/>
        <end position="135"/>
    </location>
</feature>
<comment type="caution">
    <text evidence="2">The sequence shown here is derived from an EMBL/GenBank/DDBJ whole genome shotgun (WGS) entry which is preliminary data.</text>
</comment>
<accession>A0A640KQ52</accession>
<name>A0A640KQ52_LEITA</name>
<feature type="compositionally biased region" description="Basic and acidic residues" evidence="1">
    <location>
        <begin position="829"/>
        <end position="839"/>
    </location>
</feature>
<evidence type="ECO:0000313" key="2">
    <source>
        <dbReference type="EMBL" id="GET91508.1"/>
    </source>
</evidence>
<feature type="compositionally biased region" description="Polar residues" evidence="1">
    <location>
        <begin position="759"/>
        <end position="780"/>
    </location>
</feature>
<feature type="region of interest" description="Disordered" evidence="1">
    <location>
        <begin position="756"/>
        <end position="782"/>
    </location>
</feature>
<dbReference type="Proteomes" id="UP000419144">
    <property type="component" value="Unassembled WGS sequence"/>
</dbReference>
<feature type="region of interest" description="Disordered" evidence="1">
    <location>
        <begin position="798"/>
        <end position="819"/>
    </location>
</feature>
<keyword evidence="3" id="KW-1185">Reference proteome</keyword>
<feature type="compositionally biased region" description="Polar residues" evidence="1">
    <location>
        <begin position="95"/>
        <end position="105"/>
    </location>
</feature>
<organism evidence="2 3">
    <name type="scientific">Leishmania tarentolae</name>
    <name type="common">Sauroleishmania tarentolae</name>
    <dbReference type="NCBI Taxonomy" id="5689"/>
    <lineage>
        <taxon>Eukaryota</taxon>
        <taxon>Discoba</taxon>
        <taxon>Euglenozoa</taxon>
        <taxon>Kinetoplastea</taxon>
        <taxon>Metakinetoplastina</taxon>
        <taxon>Trypanosomatida</taxon>
        <taxon>Trypanosomatidae</taxon>
        <taxon>Leishmaniinae</taxon>
        <taxon>Leishmania</taxon>
        <taxon>lizard Leishmania</taxon>
    </lineage>
</organism>
<dbReference type="EMBL" id="BLBS01000048">
    <property type="protein sequence ID" value="GET91508.1"/>
    <property type="molecule type" value="Genomic_DNA"/>
</dbReference>
<reference evidence="2" key="1">
    <citation type="submission" date="2019-11" db="EMBL/GenBank/DDBJ databases">
        <title>Leishmania tarentolae CDS.</title>
        <authorList>
            <person name="Goto Y."/>
            <person name="Yamagishi J."/>
        </authorList>
    </citation>
    <scope>NUCLEOTIDE SEQUENCE [LARGE SCALE GENOMIC DNA]</scope>
    <source>
        <strain evidence="2">Parrot Tar II</strain>
    </source>
</reference>
<feature type="compositionally biased region" description="Low complexity" evidence="1">
    <location>
        <begin position="70"/>
        <end position="82"/>
    </location>
</feature>
<dbReference type="OrthoDB" id="266078at2759"/>
<proteinExistence type="predicted"/>
<feature type="compositionally biased region" description="Polar residues" evidence="1">
    <location>
        <begin position="310"/>
        <end position="325"/>
    </location>
</feature>
<feature type="compositionally biased region" description="Basic residues" evidence="1">
    <location>
        <begin position="83"/>
        <end position="94"/>
    </location>
</feature>
<evidence type="ECO:0000256" key="1">
    <source>
        <dbReference type="SAM" id="MobiDB-lite"/>
    </source>
</evidence>
<dbReference type="AlphaFoldDB" id="A0A640KQ52"/>
<evidence type="ECO:0000313" key="3">
    <source>
        <dbReference type="Proteomes" id="UP000419144"/>
    </source>
</evidence>
<feature type="compositionally biased region" description="Polar residues" evidence="1">
    <location>
        <begin position="336"/>
        <end position="351"/>
    </location>
</feature>
<feature type="compositionally biased region" description="Polar residues" evidence="1">
    <location>
        <begin position="60"/>
        <end position="69"/>
    </location>
</feature>
<feature type="compositionally biased region" description="Basic and acidic residues" evidence="1">
    <location>
        <begin position="108"/>
        <end position="119"/>
    </location>
</feature>
<protein>
    <submittedName>
        <fullName evidence="2">Uncharacterized protein</fullName>
    </submittedName>
</protein>
<feature type="region of interest" description="Disordered" evidence="1">
    <location>
        <begin position="826"/>
        <end position="845"/>
    </location>
</feature>